<feature type="active site" description="Nucleophile" evidence="7">
    <location>
        <position position="399"/>
    </location>
</feature>
<dbReference type="GO" id="GO:0003847">
    <property type="term" value="F:1-alkyl-2-acetylglycerophosphocholine esterase activity"/>
    <property type="evidence" value="ECO:0007669"/>
    <property type="project" value="UniProtKB-UniRule"/>
</dbReference>
<evidence type="ECO:0000313" key="10">
    <source>
        <dbReference type="Proteomes" id="UP001219933"/>
    </source>
</evidence>
<accession>A0AAF0J7K4</accession>
<dbReference type="Gene3D" id="3.40.50.1820">
    <property type="entry name" value="alpha/beta hydrolase"/>
    <property type="match status" value="1"/>
</dbReference>
<dbReference type="PANTHER" id="PTHR10272">
    <property type="entry name" value="PLATELET-ACTIVATING FACTOR ACETYLHYDROLASE"/>
    <property type="match status" value="1"/>
</dbReference>
<comment type="catalytic activity">
    <reaction evidence="4">
        <text>a diacylglycerol + H2O = a monoacylglycerol + a fatty acid + H(+)</text>
        <dbReference type="Rhea" id="RHEA:32731"/>
        <dbReference type="ChEBI" id="CHEBI:15377"/>
        <dbReference type="ChEBI" id="CHEBI:15378"/>
        <dbReference type="ChEBI" id="CHEBI:17408"/>
        <dbReference type="ChEBI" id="CHEBI:18035"/>
        <dbReference type="ChEBI" id="CHEBI:28868"/>
    </reaction>
</comment>
<keyword evidence="10" id="KW-1185">Reference proteome</keyword>
<keyword evidence="2 6" id="KW-0442">Lipid degradation</keyword>
<evidence type="ECO:0000256" key="5">
    <source>
        <dbReference type="ARBA" id="ARBA00048461"/>
    </source>
</evidence>
<dbReference type="Pfam" id="PF03403">
    <property type="entry name" value="PAF-AH_p_II"/>
    <property type="match status" value="1"/>
</dbReference>
<dbReference type="InterPro" id="IPR029058">
    <property type="entry name" value="AB_hydrolase_fold"/>
</dbReference>
<sequence length="678" mass="77299">MHLPSYSGPFAVGAVDIEIPVREPLDYYPSYVDPVRLNKVIRFGKKIHINDGKKLSEKLKKAQEEDEKRGTDTHKKRFEEDALNEGYRLKSSTLMLRTVLFTLYYPSEELGFLERRKYGHVRWLGRPKRRMLRFAWNYLGQYGGYAKAFWPPLLRLLFAQIGARVGLPLGDPSKVDPELGKGLAGDSAKDQKTEKFPVLIFSHGLAGNRLAYSQYCGELASRGFVVAAVEHRDGSGMGGFMWTSGELSRSAQKNIRLAYKQALYYGANETEEELFLNSAEMQDPESPFACQKVHYFPFEQVGMAPFAAEQGPHEQHMRQLQLAMRRKEIFEALHVLRRLDAGDHEALAHERTRSLGAMLCGRRRFMQMRTGGYMPRASEFLKTFKGKLDVAHPAIAGHSFGGATLLELLRTDQKDFKYGIVLDPWVEPVLDPHNNPNIRGKLRTPIYVINSEAFTMWRSLYSKLHRIMHDAIQSNPDNRGWLMTMCGTNHGDFSDLPILLPRIFASQVRPMEAVLTFTEATYQQIKLSRQQVHLSEIISGKVPDDLGDDKHLIRESINHEIPESANEDSTSEEEIGTASDAHRRKRPVGGFNLWEFSGWWHMRQDKRAGKRGWLVASNEITDLGKLLLDKSDDENNEALIYLDPRNDISCWTVPGFDPDAKTVYENMTTANNIPEHRT</sequence>
<dbReference type="PANTHER" id="PTHR10272:SF0">
    <property type="entry name" value="PLATELET-ACTIVATING FACTOR ACETYLHYDROLASE"/>
    <property type="match status" value="1"/>
</dbReference>
<organism evidence="9 10">
    <name type="scientific">Malassezia cuniculi</name>
    <dbReference type="NCBI Taxonomy" id="948313"/>
    <lineage>
        <taxon>Eukaryota</taxon>
        <taxon>Fungi</taxon>
        <taxon>Dikarya</taxon>
        <taxon>Basidiomycota</taxon>
        <taxon>Ustilaginomycotina</taxon>
        <taxon>Malasseziomycetes</taxon>
        <taxon>Malasseziales</taxon>
        <taxon>Malasseziaceae</taxon>
        <taxon>Malassezia</taxon>
    </lineage>
</organism>
<evidence type="ECO:0000256" key="1">
    <source>
        <dbReference type="ARBA" id="ARBA00022801"/>
    </source>
</evidence>
<feature type="region of interest" description="Disordered" evidence="8">
    <location>
        <begin position="561"/>
        <end position="582"/>
    </location>
</feature>
<evidence type="ECO:0000256" key="4">
    <source>
        <dbReference type="ARBA" id="ARBA00047591"/>
    </source>
</evidence>
<name>A0AAF0J7K4_9BASI</name>
<protein>
    <recommendedName>
        <fullName evidence="6">Putative phospholipase</fullName>
        <ecNumber evidence="6">3.1.1.47</ecNumber>
    </recommendedName>
</protein>
<dbReference type="PIRSF" id="PIRSF018169">
    <property type="entry name" value="PAF_acetylhydrolase"/>
    <property type="match status" value="1"/>
</dbReference>
<evidence type="ECO:0000256" key="2">
    <source>
        <dbReference type="ARBA" id="ARBA00022963"/>
    </source>
</evidence>
<comment type="catalytic activity">
    <reaction evidence="5">
        <text>a monoacylglycerol + H2O = glycerol + a fatty acid + H(+)</text>
        <dbReference type="Rhea" id="RHEA:15245"/>
        <dbReference type="ChEBI" id="CHEBI:15377"/>
        <dbReference type="ChEBI" id="CHEBI:15378"/>
        <dbReference type="ChEBI" id="CHEBI:17408"/>
        <dbReference type="ChEBI" id="CHEBI:17754"/>
        <dbReference type="ChEBI" id="CHEBI:28868"/>
    </reaction>
</comment>
<evidence type="ECO:0000256" key="8">
    <source>
        <dbReference type="SAM" id="MobiDB-lite"/>
    </source>
</evidence>
<dbReference type="EC" id="3.1.1.47" evidence="6"/>
<dbReference type="EMBL" id="CP119880">
    <property type="protein sequence ID" value="WFD36343.1"/>
    <property type="molecule type" value="Genomic_DNA"/>
</dbReference>
<comment type="catalytic activity">
    <reaction evidence="6">
        <text>a 1-O-alkyl-2-acetyl-sn-glycero-3-phosphocholine + H2O = a 1-O-alkyl-sn-glycero-3-phosphocholine + acetate + H(+)</text>
        <dbReference type="Rhea" id="RHEA:17777"/>
        <dbReference type="ChEBI" id="CHEBI:15377"/>
        <dbReference type="ChEBI" id="CHEBI:15378"/>
        <dbReference type="ChEBI" id="CHEBI:30089"/>
        <dbReference type="ChEBI" id="CHEBI:30909"/>
        <dbReference type="ChEBI" id="CHEBI:36707"/>
        <dbReference type="EC" id="3.1.1.47"/>
    </reaction>
</comment>
<evidence type="ECO:0000256" key="6">
    <source>
        <dbReference type="PIRNR" id="PIRNR018169"/>
    </source>
</evidence>
<dbReference type="SUPFAM" id="SSF53474">
    <property type="entry name" value="alpha/beta-Hydrolases"/>
    <property type="match status" value="1"/>
</dbReference>
<evidence type="ECO:0000313" key="9">
    <source>
        <dbReference type="EMBL" id="WFD36343.1"/>
    </source>
</evidence>
<dbReference type="InterPro" id="IPR016715">
    <property type="entry name" value="PAF_acetylhydro_eukaryote"/>
</dbReference>
<dbReference type="AlphaFoldDB" id="A0AAF0J7K4"/>
<gene>
    <name evidence="9" type="ORF">MCUN1_003222</name>
</gene>
<evidence type="ECO:0000256" key="3">
    <source>
        <dbReference type="ARBA" id="ARBA00023098"/>
    </source>
</evidence>
<feature type="active site" description="Charge relay system" evidence="7">
    <location>
        <position position="490"/>
    </location>
</feature>
<dbReference type="Proteomes" id="UP001219933">
    <property type="component" value="Chromosome 4"/>
</dbReference>
<comment type="similarity">
    <text evidence="6">Belongs to the serine esterase family.</text>
</comment>
<keyword evidence="1 6" id="KW-0378">Hydrolase</keyword>
<evidence type="ECO:0000256" key="7">
    <source>
        <dbReference type="PIRSR" id="PIRSR018169-1"/>
    </source>
</evidence>
<reference evidence="9" key="1">
    <citation type="submission" date="2023-03" db="EMBL/GenBank/DDBJ databases">
        <title>Mating type loci evolution in Malassezia.</title>
        <authorList>
            <person name="Coelho M.A."/>
        </authorList>
    </citation>
    <scope>NUCLEOTIDE SEQUENCE</scope>
    <source>
        <strain evidence="9">CBS 11721</strain>
    </source>
</reference>
<feature type="active site" description="Charge relay system" evidence="7">
    <location>
        <position position="423"/>
    </location>
</feature>
<keyword evidence="3 6" id="KW-0443">Lipid metabolism</keyword>
<feature type="compositionally biased region" description="Acidic residues" evidence="8">
    <location>
        <begin position="565"/>
        <end position="575"/>
    </location>
</feature>
<dbReference type="GO" id="GO:0016042">
    <property type="term" value="P:lipid catabolic process"/>
    <property type="evidence" value="ECO:0007669"/>
    <property type="project" value="UniProtKB-KW"/>
</dbReference>
<proteinExistence type="inferred from homology"/>